<evidence type="ECO:0000313" key="2">
    <source>
        <dbReference type="Proteomes" id="UP001285263"/>
    </source>
</evidence>
<name>A0ABU5DDL2_9BURK</name>
<proteinExistence type="predicted"/>
<gene>
    <name evidence="1" type="ORF">SNE35_02420</name>
</gene>
<dbReference type="EMBL" id="JAXCLA010000001">
    <property type="protein sequence ID" value="MDY0743339.1"/>
    <property type="molecule type" value="Genomic_DNA"/>
</dbReference>
<comment type="caution">
    <text evidence="1">The sequence shown here is derived from an EMBL/GenBank/DDBJ whole genome shotgun (WGS) entry which is preliminary data.</text>
</comment>
<organism evidence="1 2">
    <name type="scientific">Roseateles agri</name>
    <dbReference type="NCBI Taxonomy" id="3098619"/>
    <lineage>
        <taxon>Bacteria</taxon>
        <taxon>Pseudomonadati</taxon>
        <taxon>Pseudomonadota</taxon>
        <taxon>Betaproteobacteria</taxon>
        <taxon>Burkholderiales</taxon>
        <taxon>Sphaerotilaceae</taxon>
        <taxon>Roseateles</taxon>
    </lineage>
</organism>
<dbReference type="RefSeq" id="WP_320421210.1">
    <property type="nucleotide sequence ID" value="NZ_JAXCLA010000001.1"/>
</dbReference>
<sequence>MTTSLDWDYISETLYDGFGRSYGTRYRRPMAPDIGGSWRSVTAVRLACKGWSVYLR</sequence>
<keyword evidence="2" id="KW-1185">Reference proteome</keyword>
<reference evidence="1 2" key="1">
    <citation type="submission" date="2023-11" db="EMBL/GenBank/DDBJ databases">
        <title>Paucibacter sp. nov., isolated from fresh soil in Korea.</title>
        <authorList>
            <person name="Le N.T.T."/>
        </authorList>
    </citation>
    <scope>NUCLEOTIDE SEQUENCE [LARGE SCALE GENOMIC DNA]</scope>
    <source>
        <strain evidence="1 2">R3-3</strain>
    </source>
</reference>
<accession>A0ABU5DDL2</accession>
<evidence type="ECO:0000313" key="1">
    <source>
        <dbReference type="EMBL" id="MDY0743339.1"/>
    </source>
</evidence>
<protein>
    <submittedName>
        <fullName evidence="1">Uncharacterized protein</fullName>
    </submittedName>
</protein>
<dbReference type="Proteomes" id="UP001285263">
    <property type="component" value="Unassembled WGS sequence"/>
</dbReference>